<dbReference type="Pfam" id="PF05277">
    <property type="entry name" value="DUF726"/>
    <property type="match status" value="1"/>
</dbReference>
<evidence type="ECO:0000256" key="2">
    <source>
        <dbReference type="ARBA" id="ARBA00009824"/>
    </source>
</evidence>
<dbReference type="OrthoDB" id="277931at2759"/>
<name>R8BHM8_PHAM7</name>
<feature type="transmembrane region" description="Helical" evidence="7">
    <location>
        <begin position="312"/>
        <end position="335"/>
    </location>
</feature>
<feature type="compositionally biased region" description="Basic and acidic residues" evidence="6">
    <location>
        <begin position="759"/>
        <end position="777"/>
    </location>
</feature>
<evidence type="ECO:0000256" key="6">
    <source>
        <dbReference type="SAM" id="MobiDB-lite"/>
    </source>
</evidence>
<dbReference type="PANTHER" id="PTHR17920">
    <property type="entry name" value="TRANSMEMBRANE AND COILED-COIL DOMAIN-CONTAINING PROTEIN 4 TMCO4"/>
    <property type="match status" value="1"/>
</dbReference>
<dbReference type="KEGG" id="tmn:UCRPA7_5664"/>
<comment type="similarity">
    <text evidence="2">Belongs to the TMCO4 family.</text>
</comment>
<dbReference type="PANTHER" id="PTHR17920:SF22">
    <property type="entry name" value="DUF726 DOMAIN PROTEIN (AFU_ORTHOLOGUE AFUA_2G12860)"/>
    <property type="match status" value="1"/>
</dbReference>
<dbReference type="Proteomes" id="UP000014074">
    <property type="component" value="Unassembled WGS sequence"/>
</dbReference>
<sequence>MAIVLNVARRKALYQLASEITGYMRSELELDDNEKYDRPSPASPGSGPGSPSPGSAADLFAVPPSDNGSETDVNTSQKQTPPSRQLIALRKAALAHFDQWRKDFLTKLKEIVASPDDNKLLEERRKRQEKLAQKKLETPTEGENLIDFGVVDAVIDQSQDQQHSVASVQALYHPIPTRLTTIAEDDRKEVLSAVLILLLSSGNYSAYSRTFVAYLTSAFELPLSVLINEETEVAKTMIEASAEAEKAKSKEGMSAEAEAEKRKQENQSSRYWKVGLASVAGAAVIGITGGLAAPVVAGAIGGLMGTVGLGGLASFLGIFWMNGALVGALFGAYGARMTGEMVDKYAREVEDFKFLPLKDEWGSEYAKDDNQMRRLRVTIGINGWLKDKEEVTKPWRVLGDESEVFALRYEMNSLMKLGTALKDLVSSYAWGYVKSEIIKRTVLATLWSALWPLSILKMASNLDNPFSLARNRSEKAGMILADALINKIQGERPVTLVGYSLGARVIYSCLKSLAERKAFGLVDTVVLIGAPVPSNRNHWQMMRSVVGGKMFNIYSENDFILAFMYRATSIQLGIAGLQEIQDIEGVNNLNLSEKVQGHLRYPDLIAPILTQCGFPNIKGGEKPIEKEEETSIQLQDSDRGSGQMGTLIDFGDKAKEAPEPVAVKPLGRSHREIAFPSGIERTKSGSRPVLTKAKTEPLAAADYEPLGPSGKAPAVEQKVLVGPKNPSLPPRPTGETARTISEPPPPYTPGPYGGLGSSFDEKPNEHVDTDKDDDEHGGGISMVDNDSDDGDMVTYMEPLRLEDRE</sequence>
<evidence type="ECO:0000256" key="5">
    <source>
        <dbReference type="ARBA" id="ARBA00023136"/>
    </source>
</evidence>
<feature type="compositionally biased region" description="Polar residues" evidence="6">
    <location>
        <begin position="66"/>
        <end position="83"/>
    </location>
</feature>
<evidence type="ECO:0000256" key="3">
    <source>
        <dbReference type="ARBA" id="ARBA00022692"/>
    </source>
</evidence>
<dbReference type="Gene3D" id="3.40.50.1820">
    <property type="entry name" value="alpha/beta hydrolase"/>
    <property type="match status" value="1"/>
</dbReference>
<evidence type="ECO:0000256" key="4">
    <source>
        <dbReference type="ARBA" id="ARBA00022989"/>
    </source>
</evidence>
<keyword evidence="3 7" id="KW-0812">Transmembrane</keyword>
<evidence type="ECO:0000256" key="7">
    <source>
        <dbReference type="SAM" id="Phobius"/>
    </source>
</evidence>
<feature type="region of interest" description="Disordered" evidence="6">
    <location>
        <begin position="720"/>
        <end position="805"/>
    </location>
</feature>
<dbReference type="HOGENOM" id="CLU_007407_3_0_1"/>
<dbReference type="EMBL" id="KB933192">
    <property type="protein sequence ID" value="EON98818.1"/>
    <property type="molecule type" value="Genomic_DNA"/>
</dbReference>
<evidence type="ECO:0000313" key="9">
    <source>
        <dbReference type="Proteomes" id="UP000014074"/>
    </source>
</evidence>
<dbReference type="AlphaFoldDB" id="R8BHM8"/>
<reference evidence="9" key="1">
    <citation type="journal article" date="2013" name="Genome Announc.">
        <title>Draft genome sequence of the ascomycete Phaeoacremonium aleophilum strain UCR-PA7, a causal agent of the esca disease complex in grapevines.</title>
        <authorList>
            <person name="Blanco-Ulate B."/>
            <person name="Rolshausen P."/>
            <person name="Cantu D."/>
        </authorList>
    </citation>
    <scope>NUCLEOTIDE SEQUENCE [LARGE SCALE GENOMIC DNA]</scope>
    <source>
        <strain evidence="9">UCR-PA7</strain>
    </source>
</reference>
<gene>
    <name evidence="8" type="ORF">UCRPA7_5664</name>
</gene>
<dbReference type="RefSeq" id="XP_007916400.1">
    <property type="nucleotide sequence ID" value="XM_007918209.1"/>
</dbReference>
<protein>
    <submittedName>
        <fullName evidence="8">Putative transmembrane and coiled-coil domain-containing protein</fullName>
    </submittedName>
</protein>
<dbReference type="GO" id="GO:0016020">
    <property type="term" value="C:membrane"/>
    <property type="evidence" value="ECO:0007669"/>
    <property type="project" value="UniProtKB-SubCell"/>
</dbReference>
<dbReference type="InterPro" id="IPR029058">
    <property type="entry name" value="AB_hydrolase_fold"/>
</dbReference>
<dbReference type="GeneID" id="19326241"/>
<proteinExistence type="inferred from homology"/>
<keyword evidence="9" id="KW-1185">Reference proteome</keyword>
<dbReference type="SUPFAM" id="SSF53474">
    <property type="entry name" value="alpha/beta-Hydrolases"/>
    <property type="match status" value="1"/>
</dbReference>
<organism evidence="8 9">
    <name type="scientific">Phaeoacremonium minimum (strain UCR-PA7)</name>
    <name type="common">Esca disease fungus</name>
    <name type="synonym">Togninia minima</name>
    <dbReference type="NCBI Taxonomy" id="1286976"/>
    <lineage>
        <taxon>Eukaryota</taxon>
        <taxon>Fungi</taxon>
        <taxon>Dikarya</taxon>
        <taxon>Ascomycota</taxon>
        <taxon>Pezizomycotina</taxon>
        <taxon>Sordariomycetes</taxon>
        <taxon>Sordariomycetidae</taxon>
        <taxon>Togniniales</taxon>
        <taxon>Togniniaceae</taxon>
        <taxon>Phaeoacremonium</taxon>
    </lineage>
</organism>
<keyword evidence="4 7" id="KW-1133">Transmembrane helix</keyword>
<feature type="region of interest" description="Disordered" evidence="6">
    <location>
        <begin position="245"/>
        <end position="264"/>
    </location>
</feature>
<dbReference type="eggNOG" id="KOG2385">
    <property type="taxonomic scope" value="Eukaryota"/>
</dbReference>
<feature type="transmembrane region" description="Helical" evidence="7">
    <location>
        <begin position="271"/>
        <end position="300"/>
    </location>
</feature>
<evidence type="ECO:0000256" key="1">
    <source>
        <dbReference type="ARBA" id="ARBA00004141"/>
    </source>
</evidence>
<evidence type="ECO:0000313" key="8">
    <source>
        <dbReference type="EMBL" id="EON98818.1"/>
    </source>
</evidence>
<keyword evidence="5 7" id="KW-0472">Membrane</keyword>
<feature type="region of interest" description="Disordered" evidence="6">
    <location>
        <begin position="31"/>
        <end position="83"/>
    </location>
</feature>
<dbReference type="InterPro" id="IPR007941">
    <property type="entry name" value="DUF726"/>
</dbReference>
<accession>R8BHM8</accession>
<comment type="subcellular location">
    <subcellularLocation>
        <location evidence="1">Membrane</location>
        <topology evidence="1">Multi-pass membrane protein</topology>
    </subcellularLocation>
</comment>